<dbReference type="RefSeq" id="WP_013823155.1">
    <property type="nucleotide sequence ID" value="NC_015573.1"/>
</dbReference>
<keyword evidence="3" id="KW-1185">Reference proteome</keyword>
<evidence type="ECO:0000313" key="3">
    <source>
        <dbReference type="Proteomes" id="UP000009229"/>
    </source>
</evidence>
<organism evidence="2 3">
    <name type="scientific">Desulfofundulus kuznetsovii (strain DSM 6115 / VKM B-1805 / 17)</name>
    <name type="common">Desulfotomaculum kuznetsovii</name>
    <dbReference type="NCBI Taxonomy" id="760568"/>
    <lineage>
        <taxon>Bacteria</taxon>
        <taxon>Bacillati</taxon>
        <taxon>Bacillota</taxon>
        <taxon>Clostridia</taxon>
        <taxon>Eubacteriales</taxon>
        <taxon>Peptococcaceae</taxon>
        <taxon>Desulfofundulus</taxon>
    </lineage>
</organism>
<dbReference type="Pfam" id="PF13692">
    <property type="entry name" value="Glyco_trans_1_4"/>
    <property type="match status" value="1"/>
</dbReference>
<dbReference type="EMBL" id="CP002770">
    <property type="protein sequence ID" value="AEG15641.1"/>
    <property type="molecule type" value="Genomic_DNA"/>
</dbReference>
<dbReference type="KEGG" id="dku:Desku_2097"/>
<dbReference type="GO" id="GO:0016757">
    <property type="term" value="F:glycosyltransferase activity"/>
    <property type="evidence" value="ECO:0007669"/>
    <property type="project" value="TreeGrafter"/>
</dbReference>
<dbReference type="PANTHER" id="PTHR12526:SF636">
    <property type="entry name" value="BLL3647 PROTEIN"/>
    <property type="match status" value="1"/>
</dbReference>
<dbReference type="Proteomes" id="UP000009229">
    <property type="component" value="Chromosome"/>
</dbReference>
<dbReference type="Pfam" id="PF09314">
    <property type="entry name" value="DUF1972"/>
    <property type="match status" value="1"/>
</dbReference>
<dbReference type="AlphaFoldDB" id="A0AAU8PUB6"/>
<sequence>MRIAIMGIRGIPASYGGYETFAEELAPRLVQRGHEVTVYCRTNNVKYPEQFYIGVRLVKLPTISHKYLDTPVHTLLSVLHSLFCRYDVILMCNAANAIFTIIPRLRGVKVALNVDGIERLRKKWNRLGQNWYLISEWLAAKLPNAIVADARVIQEYYREKYGAASVMIPYGANITKVQTTQVLERFGLKPQRYILYVSRLEPENNAHIVIQTFKQVKTDLKLAVVGDAPYATSYKAYLKHLASDDPRIVMTGFVFGEGYKELQSHAYCYIQATEVGGTHPALVEAMGFGNLVIANGTPENVEVVGDAGLIYRKNDVADLAAKLQWAVDHPAELDKYRHAAVDRVRNNYSWEMVTEAYERLFLELTT</sequence>
<protein>
    <recommendedName>
        <fullName evidence="1">DUF1972 domain-containing protein</fullName>
    </recommendedName>
</protein>
<name>A0AAU8PUB6_DESK7</name>
<dbReference type="SUPFAM" id="SSF53756">
    <property type="entry name" value="UDP-Glycosyltransferase/glycogen phosphorylase"/>
    <property type="match status" value="1"/>
</dbReference>
<feature type="domain" description="DUF1972" evidence="1">
    <location>
        <begin position="3"/>
        <end position="172"/>
    </location>
</feature>
<dbReference type="PANTHER" id="PTHR12526">
    <property type="entry name" value="GLYCOSYLTRANSFERASE"/>
    <property type="match status" value="1"/>
</dbReference>
<accession>A0AAU8PUB6</accession>
<proteinExistence type="predicted"/>
<dbReference type="InterPro" id="IPR015393">
    <property type="entry name" value="DUF1972"/>
</dbReference>
<evidence type="ECO:0000313" key="2">
    <source>
        <dbReference type="EMBL" id="AEG15641.1"/>
    </source>
</evidence>
<gene>
    <name evidence="2" type="ordered locus">Desku_2097</name>
</gene>
<dbReference type="Gene3D" id="3.40.50.2000">
    <property type="entry name" value="Glycogen Phosphorylase B"/>
    <property type="match status" value="2"/>
</dbReference>
<reference evidence="3" key="1">
    <citation type="submission" date="2011-05" db="EMBL/GenBank/DDBJ databases">
        <title>Complete sequence of Desulfotomaculum kuznetsovii DSM 6115.</title>
        <authorList>
            <person name="Lucas S."/>
            <person name="Han J."/>
            <person name="Lapidus A."/>
            <person name="Cheng J.-F."/>
            <person name="Goodwin L."/>
            <person name="Pitluck S."/>
            <person name="Peters L."/>
            <person name="Mikhailova N."/>
            <person name="Lu M."/>
            <person name="Saunders E."/>
            <person name="Han C."/>
            <person name="Tapia R."/>
            <person name="Land M."/>
            <person name="Hauser L."/>
            <person name="Kyrpides N."/>
            <person name="Ivanova N."/>
            <person name="Pagani I."/>
            <person name="Nazina T."/>
            <person name="Ivanova A."/>
            <person name="Parshina S."/>
            <person name="Kuever J."/>
            <person name="Muyzer G."/>
            <person name="Plugge C."/>
            <person name="Stams A."/>
            <person name="Woyke T."/>
        </authorList>
    </citation>
    <scope>NUCLEOTIDE SEQUENCE [LARGE SCALE GENOMIC DNA]</scope>
    <source>
        <strain evidence="3">DSM 6115 / VKM B-1805 / 17</strain>
    </source>
</reference>
<evidence type="ECO:0000259" key="1">
    <source>
        <dbReference type="Pfam" id="PF09314"/>
    </source>
</evidence>